<dbReference type="GO" id="GO:0009279">
    <property type="term" value="C:cell outer membrane"/>
    <property type="evidence" value="ECO:0007669"/>
    <property type="project" value="UniProtKB-SubCell"/>
</dbReference>
<evidence type="ECO:0000256" key="2">
    <source>
        <dbReference type="ARBA" id="ARBA00023136"/>
    </source>
</evidence>
<evidence type="ECO:0000256" key="1">
    <source>
        <dbReference type="ARBA" id="ARBA00004442"/>
    </source>
</evidence>
<feature type="domain" description="OmpA-like" evidence="5">
    <location>
        <begin position="242"/>
        <end position="359"/>
    </location>
</feature>
<dbReference type="PANTHER" id="PTHR30329">
    <property type="entry name" value="STATOR ELEMENT OF FLAGELLAR MOTOR COMPLEX"/>
    <property type="match status" value="1"/>
</dbReference>
<proteinExistence type="predicted"/>
<keyword evidence="2 4" id="KW-0472">Membrane</keyword>
<dbReference type="Pfam" id="PF00691">
    <property type="entry name" value="OmpA"/>
    <property type="match status" value="1"/>
</dbReference>
<evidence type="ECO:0000256" key="3">
    <source>
        <dbReference type="ARBA" id="ARBA00023237"/>
    </source>
</evidence>
<dbReference type="InterPro" id="IPR006664">
    <property type="entry name" value="OMP_bac"/>
</dbReference>
<dbReference type="InterPro" id="IPR050330">
    <property type="entry name" value="Bact_OuterMem_StrucFunc"/>
</dbReference>
<dbReference type="InterPro" id="IPR006665">
    <property type="entry name" value="OmpA-like"/>
</dbReference>
<protein>
    <submittedName>
        <fullName evidence="6">OmpA family protein</fullName>
    </submittedName>
</protein>
<gene>
    <name evidence="6" type="ORF">D2V08_13615</name>
</gene>
<dbReference type="EMBL" id="QXFH01000076">
    <property type="protein sequence ID" value="RIV31483.1"/>
    <property type="molecule type" value="Genomic_DNA"/>
</dbReference>
<evidence type="ECO:0000259" key="5">
    <source>
        <dbReference type="PROSITE" id="PS51123"/>
    </source>
</evidence>
<reference evidence="6 7" key="1">
    <citation type="submission" date="2018-08" db="EMBL/GenBank/DDBJ databases">
        <title>Proposal of Muricauda 72 sp.nov. and Muricauda NH166 sp.nov., isolated from seawater.</title>
        <authorList>
            <person name="Cheng H."/>
            <person name="Wu Y.-H."/>
            <person name="Guo L.-L."/>
            <person name="Xu X.-W."/>
        </authorList>
    </citation>
    <scope>NUCLEOTIDE SEQUENCE [LARGE SCALE GENOMIC DNA]</scope>
    <source>
        <strain evidence="6 7">KCTC 22173</strain>
    </source>
</reference>
<evidence type="ECO:0000313" key="6">
    <source>
        <dbReference type="EMBL" id="RIV31483.1"/>
    </source>
</evidence>
<dbReference type="Proteomes" id="UP000266067">
    <property type="component" value="Unassembled WGS sequence"/>
</dbReference>
<accession>A0A3A1N463</accession>
<name>A0A3A1N463_9FLAO</name>
<dbReference type="Gene3D" id="3.30.1330.60">
    <property type="entry name" value="OmpA-like domain"/>
    <property type="match status" value="1"/>
</dbReference>
<organism evidence="6 7">
    <name type="scientific">Flagellimonas lutimaris</name>
    <dbReference type="NCBI Taxonomy" id="475082"/>
    <lineage>
        <taxon>Bacteria</taxon>
        <taxon>Pseudomonadati</taxon>
        <taxon>Bacteroidota</taxon>
        <taxon>Flavobacteriia</taxon>
        <taxon>Flavobacteriales</taxon>
        <taxon>Flavobacteriaceae</taxon>
        <taxon>Flagellimonas</taxon>
    </lineage>
</organism>
<keyword evidence="7" id="KW-1185">Reference proteome</keyword>
<dbReference type="InterPro" id="IPR036737">
    <property type="entry name" value="OmpA-like_sf"/>
</dbReference>
<keyword evidence="3" id="KW-0998">Cell outer membrane</keyword>
<dbReference type="AlphaFoldDB" id="A0A3A1N463"/>
<dbReference type="PROSITE" id="PS51123">
    <property type="entry name" value="OMPA_2"/>
    <property type="match status" value="1"/>
</dbReference>
<dbReference type="CDD" id="cd07185">
    <property type="entry name" value="OmpA_C-like"/>
    <property type="match status" value="1"/>
</dbReference>
<sequence>MEDMKVRPHYILFLLMISPGFGQNLVQNGGFEDFVSCPVKMSNLNKDAEHWSAPTLGTTDYFNECSRTKLGVPMNFKGKQEPYEGAAYAGLYLFAPRDYREYIQVPLKETLEKGSRYRLTLFLSLSEKSDGAVMDMGAVFAEKPLSVHTKRELSQNELYTASTQTSHIKQFPVTGYYQDKQNWMELSFDIVSKGFENYLILGNFKSNAGTNYLKTINTSKREEGYSYYYLDDISLTYLGPEYKTDEVYVLDHVNFNFDRFDLQPKAEQSLRDVYEHLKKNPNLKVAINGHTDDLGSDEYNDVLSRERASSVAQYLINLGLDKNRITSKGFGDSKPLDTTLTEEARRKNRRVEFVMTKFEDENP</sequence>
<dbReference type="PANTHER" id="PTHR30329:SF21">
    <property type="entry name" value="LIPOPROTEIN YIAD-RELATED"/>
    <property type="match status" value="1"/>
</dbReference>
<dbReference type="PRINTS" id="PR01021">
    <property type="entry name" value="OMPADOMAIN"/>
</dbReference>
<evidence type="ECO:0000313" key="7">
    <source>
        <dbReference type="Proteomes" id="UP000266067"/>
    </source>
</evidence>
<comment type="subcellular location">
    <subcellularLocation>
        <location evidence="1">Cell outer membrane</location>
    </subcellularLocation>
</comment>
<dbReference type="SUPFAM" id="SSF103088">
    <property type="entry name" value="OmpA-like"/>
    <property type="match status" value="1"/>
</dbReference>
<evidence type="ECO:0000256" key="4">
    <source>
        <dbReference type="PROSITE-ProRule" id="PRU00473"/>
    </source>
</evidence>
<comment type="caution">
    <text evidence="6">The sequence shown here is derived from an EMBL/GenBank/DDBJ whole genome shotgun (WGS) entry which is preliminary data.</text>
</comment>